<reference evidence="7 8" key="2">
    <citation type="submission" date="2018-07" db="EMBL/GenBank/DDBJ databases">
        <title>Genome sequencing of oomycete isolates from Chile give support for New Zealand origin for Phytophthora kernoviae and make available the first Nothophytophthora sp. genome.</title>
        <authorList>
            <person name="Studholme D.J."/>
            <person name="Sanfuentes E."/>
            <person name="Panda P."/>
            <person name="Hill R."/>
            <person name="Sambles C."/>
            <person name="Grant M."/>
            <person name="Williams N.M."/>
            <person name="Mcdougal R.L."/>
        </authorList>
    </citation>
    <scope>NUCLEOTIDE SEQUENCE [LARGE SCALE GENOMIC DNA]</scope>
    <source>
        <strain evidence="5">Chile2</strain>
        <strain evidence="6">Chile4</strain>
    </source>
</reference>
<keyword evidence="7" id="KW-1185">Reference proteome</keyword>
<dbReference type="Proteomes" id="UP000785171">
    <property type="component" value="Unassembled WGS sequence"/>
</dbReference>
<evidence type="ECO:0000256" key="1">
    <source>
        <dbReference type="SAM" id="MobiDB-lite"/>
    </source>
</evidence>
<evidence type="ECO:0000256" key="2">
    <source>
        <dbReference type="SAM" id="Phobius"/>
    </source>
</evidence>
<dbReference type="EMBL" id="JPWV03000472">
    <property type="protein sequence ID" value="KAG2510710.1"/>
    <property type="molecule type" value="Genomic_DNA"/>
</dbReference>
<dbReference type="EMBL" id="MAYM02000771">
    <property type="protein sequence ID" value="RLN32654.1"/>
    <property type="molecule type" value="Genomic_DNA"/>
</dbReference>
<keyword evidence="2" id="KW-0472">Membrane</keyword>
<feature type="region of interest" description="Disordered" evidence="1">
    <location>
        <begin position="706"/>
        <end position="731"/>
    </location>
</feature>
<evidence type="ECO:0000313" key="3">
    <source>
        <dbReference type="EMBL" id="KAG2510710.1"/>
    </source>
</evidence>
<evidence type="ECO:0000313" key="4">
    <source>
        <dbReference type="EMBL" id="KAG2518273.1"/>
    </source>
</evidence>
<dbReference type="AlphaFoldDB" id="A0A3R7KQ94"/>
<keyword evidence="2" id="KW-1133">Transmembrane helix</keyword>
<feature type="transmembrane region" description="Helical" evidence="2">
    <location>
        <begin position="563"/>
        <end position="582"/>
    </location>
</feature>
<protein>
    <submittedName>
        <fullName evidence="6">Uncharacterized protein</fullName>
    </submittedName>
</protein>
<dbReference type="EMBL" id="MBDN02000459">
    <property type="protein sequence ID" value="RLN75144.1"/>
    <property type="molecule type" value="Genomic_DNA"/>
</dbReference>
<dbReference type="Proteomes" id="UP000285883">
    <property type="component" value="Unassembled WGS sequence"/>
</dbReference>
<dbReference type="Proteomes" id="UP000285624">
    <property type="component" value="Unassembled WGS sequence"/>
</dbReference>
<reference evidence="3" key="3">
    <citation type="submission" date="2020-06" db="EMBL/GenBank/DDBJ databases">
        <authorList>
            <person name="Studholme D.J."/>
        </authorList>
    </citation>
    <scope>NUCLEOTIDE SEQUENCE</scope>
    <source>
        <strain evidence="3">NZFS 2646</strain>
        <strain evidence="4">NZFS 3630</strain>
    </source>
</reference>
<keyword evidence="2" id="KW-0812">Transmembrane</keyword>
<evidence type="ECO:0000313" key="5">
    <source>
        <dbReference type="EMBL" id="RLN32654.1"/>
    </source>
</evidence>
<evidence type="ECO:0000313" key="8">
    <source>
        <dbReference type="Proteomes" id="UP000285883"/>
    </source>
</evidence>
<organism evidence="6 7">
    <name type="scientific">Phytophthora kernoviae</name>
    <dbReference type="NCBI Taxonomy" id="325452"/>
    <lineage>
        <taxon>Eukaryota</taxon>
        <taxon>Sar</taxon>
        <taxon>Stramenopiles</taxon>
        <taxon>Oomycota</taxon>
        <taxon>Peronosporomycetes</taxon>
        <taxon>Peronosporales</taxon>
        <taxon>Peronosporaceae</taxon>
        <taxon>Phytophthora</taxon>
    </lineage>
</organism>
<proteinExistence type="predicted"/>
<reference evidence="3" key="1">
    <citation type="journal article" date="2015" name="Genom Data">
        <title>Genome sequences of six Phytophthora species associated with forests in New Zealand.</title>
        <authorList>
            <person name="Studholme D.J."/>
            <person name="McDougal R.L."/>
            <person name="Sambles C."/>
            <person name="Hansen E."/>
            <person name="Hardy G."/>
            <person name="Grant M."/>
            <person name="Ganley R.J."/>
            <person name="Williams N.M."/>
        </authorList>
    </citation>
    <scope>NUCLEOTIDE SEQUENCE</scope>
    <source>
        <strain evidence="3">NZFS 2646</strain>
        <strain evidence="4">NZFS 3630</strain>
    </source>
</reference>
<feature type="transmembrane region" description="Helical" evidence="2">
    <location>
        <begin position="330"/>
        <end position="354"/>
    </location>
</feature>
<dbReference type="EMBL" id="JPWU03000373">
    <property type="protein sequence ID" value="KAG2518273.1"/>
    <property type="molecule type" value="Genomic_DNA"/>
</dbReference>
<evidence type="ECO:0000313" key="6">
    <source>
        <dbReference type="EMBL" id="RLN75144.1"/>
    </source>
</evidence>
<name>A0A3R7KQ94_9STRA</name>
<dbReference type="Proteomes" id="UP000792063">
    <property type="component" value="Unassembled WGS sequence"/>
</dbReference>
<evidence type="ECO:0000313" key="7">
    <source>
        <dbReference type="Proteomes" id="UP000285624"/>
    </source>
</evidence>
<comment type="caution">
    <text evidence="6">The sequence shown here is derived from an EMBL/GenBank/DDBJ whole genome shotgun (WGS) entry which is preliminary data.</text>
</comment>
<sequence length="731" mass="80345">MSGGSSNVSTDATQCAYEQVDDSDSCYVEPRSCYDCLNTPLSNGQECVLTPYGLCQNISSYDYTEDYRRAQSASTYPIHYNYFPTVNATYCEVNDTVCNSCKETVFTVGNRNPSAYCTGTNDCVCVAICESEAWWNNTLARLATLLAETNETTTCPLAANSSSTSASAADTSASKGLTEPAIKDAYAADDECMWYQNSTLCETPRTCYDCLNTALYSGQKCTITPGGYCTTINSYDYTLDYRRMYSDNAAHYFPSTNTTYCEFDDTTCTKCRTYNFKDAYSGHHNLSAYCVGDNDCVCVAFCESPNWKTIVTEEACEATPSTRSSSGYKLPAIGVAAIIMIGVLLGLSALLQLFNMFRTRRREVRWQHIVAQSVSVRRQPTSGLTLELSAWKEMRNGLIDDERNVSSADFIGPRLADAPNDSPMSSDACDSPRSCYDCLNSSPGDGVQCVITNLGLCTTMDEYVWQEDYRLNASEAAPHYFPSTNTTYCQDNDPICTACDSNQFINSASGLTDPSQYCVGANDCVCVGFCNSPVYSNKVSSQYCSTLSYTSTVNVMGVSVKDIITIVIVCFTVPVAVYLWWVRRLRRRREVREEAHRNRPPLNGPLLPLVGWKKHRADLMAIQTATVGVEGDTEGEIATPVTAAQEAGNGIVAPVAPLMNLQVAQLSVEFEDPEHPLTAVTRTGRRRSSMDNTNVVRAGLSDLIVRSSEEDDENDAHTTPYSQLEDRAARV</sequence>
<gene>
    <name evidence="5" type="ORF">BBI17_008754</name>
    <name evidence="6" type="ORF">BBO99_00008529</name>
    <name evidence="3" type="ORF">JM16_008466</name>
    <name evidence="4" type="ORF">JM18_006081</name>
</gene>
<accession>A0A3R7KQ94</accession>